<dbReference type="InterPro" id="IPR021109">
    <property type="entry name" value="Peptidase_aspartic_dom_sf"/>
</dbReference>
<organism evidence="4">
    <name type="scientific">Phyllostachys edulis</name>
    <name type="common">Tortoise shell bamboo</name>
    <name type="synonym">Bambusa edulis</name>
    <dbReference type="NCBI Taxonomy" id="38705"/>
    <lineage>
        <taxon>Eukaryota</taxon>
        <taxon>Viridiplantae</taxon>
        <taxon>Streptophyta</taxon>
        <taxon>Embryophyta</taxon>
        <taxon>Tracheophyta</taxon>
        <taxon>Spermatophyta</taxon>
        <taxon>Magnoliopsida</taxon>
        <taxon>Liliopsida</taxon>
        <taxon>Poales</taxon>
        <taxon>Poaceae</taxon>
        <taxon>BOP clade</taxon>
        <taxon>Bambusoideae</taxon>
        <taxon>Arundinarodae</taxon>
        <taxon>Arundinarieae</taxon>
        <taxon>Arundinariinae</taxon>
        <taxon>Phyllostachys</taxon>
    </lineage>
</organism>
<dbReference type="GO" id="GO:0008270">
    <property type="term" value="F:zinc ion binding"/>
    <property type="evidence" value="ECO:0007669"/>
    <property type="project" value="UniProtKB-KW"/>
</dbReference>
<protein>
    <submittedName>
        <fullName evidence="4">Putative retrotransposon protein</fullName>
    </submittedName>
</protein>
<dbReference type="InterPro" id="IPR036875">
    <property type="entry name" value="Znf_CCHC_sf"/>
</dbReference>
<feature type="compositionally biased region" description="Low complexity" evidence="2">
    <location>
        <begin position="317"/>
        <end position="335"/>
    </location>
</feature>
<dbReference type="InterPro" id="IPR005162">
    <property type="entry name" value="Retrotrans_gag_dom"/>
</dbReference>
<feature type="compositionally biased region" description="Polar residues" evidence="2">
    <location>
        <begin position="291"/>
        <end position="312"/>
    </location>
</feature>
<sequence>MAGEELDAQECVLREELTRVLDEHRHAINDDIDRKFAETTATLQQLNDSIAMLNTRIDGLANQPPNNGRVGPHGVAHDREFDNENEMHNHDAFDARQRNRLNFNRQGMRGNNAQQHNARVNDDPYAKVKFTIPSFVGAYDAETYLDWELTVEQKFNAHLVPKVHRVRQATSEFKNFTIIWWNMVCNDGLAPTTWDALKVAMRNRFVPPSFKRDLLKKLQRLNQGNRSVEEYYQELQISMLRCDIIEDEEAAMARFYGGLTREIQDIVDYKEYDSIPRLFQLACLAEKELQGRQQRPRNNFGSTSTPRTTPGQVKTVPPSATQSATPSSSRARSTAPPTPSHASEVSKSTSVHAPAKSSSSVASTGRTTGIICHRCKGMGHVMRDCPSQRAYLATTDGGYVSASDIEDEYVLAANIAGGGDETDSDADDVEEQVAAVDTGNHMSLVAQRVLSAQVERAEQNQRHNLFQTRFLVKDRACRVIIDGGSCNNLASSEMVKKFGLATQPHPRPYYIQWFNSCGKLKVNQVVRVQFSAGNYKDSSDFDVVPMQACSLLLGRPWIYDNDVLHHGRANTYSFSHRGKKIKLLPLTPAEIVKDEVERAKNERNINEHDSENQQVAKRVFPPKGEKVAPNASSEGIKLKGCVMLATKSELTEICEICKGSPYPLEEMHVSLPPVATNLLQESDDFGKTTESRTTQIQEGEDDEDIDPKDTTTTLRRPTTSSTGSMTSSVGTTTSSAGSTTTSRRPTTSFAGFTTTSRRPTTSSAGSTTTSRRPTTSSAGSTTTSRRPTTTTSTQSFTVGLAVSTSTQSSTVGLAATAIPFYPIGPRYFYSYKPSYVYMPWRCIYIPWCCVTNYWPTSYVIYGLTWLIRPM</sequence>
<dbReference type="SMART" id="SM00343">
    <property type="entry name" value="ZnF_C2HC"/>
    <property type="match status" value="1"/>
</dbReference>
<dbReference type="InterPro" id="IPR001878">
    <property type="entry name" value="Znf_CCHC"/>
</dbReference>
<evidence type="ECO:0000313" key="4">
    <source>
        <dbReference type="EMBL" id="ADB85432.1"/>
    </source>
</evidence>
<feature type="region of interest" description="Disordered" evidence="2">
    <location>
        <begin position="290"/>
        <end position="363"/>
    </location>
</feature>
<dbReference type="SUPFAM" id="SSF57756">
    <property type="entry name" value="Retrovirus zinc finger-like domains"/>
    <property type="match status" value="1"/>
</dbReference>
<keyword evidence="1" id="KW-0479">Metal-binding</keyword>
<dbReference type="Pfam" id="PF00098">
    <property type="entry name" value="zf-CCHC"/>
    <property type="match status" value="1"/>
</dbReference>
<dbReference type="Pfam" id="PF03732">
    <property type="entry name" value="Retrotrans_gag"/>
    <property type="match status" value="1"/>
</dbReference>
<keyword evidence="1" id="KW-0862">Zinc</keyword>
<evidence type="ECO:0000256" key="2">
    <source>
        <dbReference type="SAM" id="MobiDB-lite"/>
    </source>
</evidence>
<reference evidence="4" key="1">
    <citation type="journal article" date="2010" name="J. Integr. Plant Biol.">
        <title>Insights into the bamboo genome: syntenic relationships to rice and sorghum.</title>
        <authorList>
            <person name="Gui Y.J."/>
            <person name="Zhou Y."/>
            <person name="Wang Y."/>
            <person name="Wang S."/>
            <person name="Wang S.Y."/>
            <person name="Hu Y."/>
            <person name="Bo S.P."/>
            <person name="Chen H."/>
            <person name="Zhou C.P."/>
            <person name="Ma N.X."/>
            <person name="Zhang T.Z."/>
            <person name="Fan L.J."/>
        </authorList>
    </citation>
    <scope>NUCLEOTIDE SEQUENCE</scope>
    <source>
        <tissue evidence="4">Shoot</tissue>
    </source>
</reference>
<proteinExistence type="predicted"/>
<dbReference type="AlphaFoldDB" id="D3IVU2"/>
<dbReference type="PANTHER" id="PTHR35046">
    <property type="entry name" value="ZINC KNUCKLE (CCHC-TYPE) FAMILY PROTEIN"/>
    <property type="match status" value="1"/>
</dbReference>
<feature type="domain" description="CCHC-type" evidence="3">
    <location>
        <begin position="372"/>
        <end position="387"/>
    </location>
</feature>
<keyword evidence="1" id="KW-0863">Zinc-finger</keyword>
<dbReference type="CDD" id="cd00303">
    <property type="entry name" value="retropepsin_like"/>
    <property type="match status" value="1"/>
</dbReference>
<feature type="compositionally biased region" description="Polar residues" evidence="2">
    <location>
        <begin position="341"/>
        <end position="363"/>
    </location>
</feature>
<accession>D3IVU2</accession>
<dbReference type="PANTHER" id="PTHR35046:SF9">
    <property type="entry name" value="RNA-DIRECTED DNA POLYMERASE"/>
    <property type="match status" value="1"/>
</dbReference>
<feature type="region of interest" description="Disordered" evidence="2">
    <location>
        <begin position="682"/>
        <end position="793"/>
    </location>
</feature>
<feature type="compositionally biased region" description="Low complexity" evidence="2">
    <location>
        <begin position="710"/>
        <end position="793"/>
    </location>
</feature>
<evidence type="ECO:0000256" key="1">
    <source>
        <dbReference type="PROSITE-ProRule" id="PRU00047"/>
    </source>
</evidence>
<evidence type="ECO:0000259" key="3">
    <source>
        <dbReference type="PROSITE" id="PS50158"/>
    </source>
</evidence>
<name>D3IVU2_PHYED</name>
<dbReference type="EMBL" id="GQ252887">
    <property type="protein sequence ID" value="ADB85432.1"/>
    <property type="molecule type" value="Genomic_DNA"/>
</dbReference>
<dbReference type="Gene3D" id="2.40.70.10">
    <property type="entry name" value="Acid Proteases"/>
    <property type="match status" value="1"/>
</dbReference>
<dbReference type="PROSITE" id="PS50158">
    <property type="entry name" value="ZF_CCHC"/>
    <property type="match status" value="1"/>
</dbReference>
<feature type="region of interest" description="Disordered" evidence="2">
    <location>
        <begin position="607"/>
        <end position="631"/>
    </location>
</feature>
<dbReference type="GO" id="GO:0003676">
    <property type="term" value="F:nucleic acid binding"/>
    <property type="evidence" value="ECO:0007669"/>
    <property type="project" value="InterPro"/>
</dbReference>